<proteinExistence type="predicted"/>
<dbReference type="Proteomes" id="UP000444318">
    <property type="component" value="Unassembled WGS sequence"/>
</dbReference>
<sequence>MHPLSRLTKPLLASALLLCCFSASANSASASGTAAFSHLQLGVIDLTPSDSQAAGYTLTSTDTWLVGATVSAGADGVLDAITVRGGQASSEPPGQKYTYGSIFYHVTVSAHSALTLSGHVLTSDSRYGDPDPDRIYGTVSSYVYISPAGGPPYPHYLFQQYSSAWGGNTVASKERDFMVAYANTGDSAQDLVVRVFGDTSYEHAQQVPEPHTYALLLAGLMAVPLVRRRQARRQAQDRNAA</sequence>
<dbReference type="Pfam" id="PF07589">
    <property type="entry name" value="PEP-CTERM"/>
    <property type="match status" value="1"/>
</dbReference>
<keyword evidence="1" id="KW-0732">Signal</keyword>
<accession>A0A843SQH3</accession>
<dbReference type="InterPro" id="IPR013424">
    <property type="entry name" value="Ice-binding_C"/>
</dbReference>
<evidence type="ECO:0000256" key="1">
    <source>
        <dbReference type="SAM" id="SignalP"/>
    </source>
</evidence>
<dbReference type="EMBL" id="WHUF01000006">
    <property type="protein sequence ID" value="MQA22496.1"/>
    <property type="molecule type" value="Genomic_DNA"/>
</dbReference>
<reference evidence="3 4" key="1">
    <citation type="submission" date="2019-10" db="EMBL/GenBank/DDBJ databases">
        <title>Two novel species isolated from a subtropical stream in China.</title>
        <authorList>
            <person name="Lu H."/>
        </authorList>
    </citation>
    <scope>NUCLEOTIDE SEQUENCE [LARGE SCALE GENOMIC DNA]</scope>
    <source>
        <strain evidence="3 4">FT103W</strain>
    </source>
</reference>
<name>A0A843SQH3_9BURK</name>
<feature type="domain" description="Ice-binding protein C-terminal" evidence="2">
    <location>
        <begin position="206"/>
        <end position="229"/>
    </location>
</feature>
<dbReference type="AlphaFoldDB" id="A0A843SQH3"/>
<keyword evidence="4" id="KW-1185">Reference proteome</keyword>
<dbReference type="NCBIfam" id="TIGR02595">
    <property type="entry name" value="PEP_CTERM"/>
    <property type="match status" value="1"/>
</dbReference>
<evidence type="ECO:0000259" key="2">
    <source>
        <dbReference type="Pfam" id="PF07589"/>
    </source>
</evidence>
<feature type="chain" id="PRO_5032670512" evidence="1">
    <location>
        <begin position="26"/>
        <end position="241"/>
    </location>
</feature>
<organism evidence="3 4">
    <name type="scientific">Rugamonas rivuli</name>
    <dbReference type="NCBI Taxonomy" id="2743358"/>
    <lineage>
        <taxon>Bacteria</taxon>
        <taxon>Pseudomonadati</taxon>
        <taxon>Pseudomonadota</taxon>
        <taxon>Betaproteobacteria</taxon>
        <taxon>Burkholderiales</taxon>
        <taxon>Oxalobacteraceae</taxon>
        <taxon>Telluria group</taxon>
        <taxon>Rugamonas</taxon>
    </lineage>
</organism>
<evidence type="ECO:0000313" key="4">
    <source>
        <dbReference type="Proteomes" id="UP000444318"/>
    </source>
</evidence>
<protein>
    <submittedName>
        <fullName evidence="3">PEP-CTERM sorting domain-containing protein</fullName>
    </submittedName>
</protein>
<comment type="caution">
    <text evidence="3">The sequence shown here is derived from an EMBL/GenBank/DDBJ whole genome shotgun (WGS) entry which is preliminary data.</text>
</comment>
<evidence type="ECO:0000313" key="3">
    <source>
        <dbReference type="EMBL" id="MQA22496.1"/>
    </source>
</evidence>
<dbReference type="RefSeq" id="WP_152807910.1">
    <property type="nucleotide sequence ID" value="NZ_WHUF01000006.1"/>
</dbReference>
<gene>
    <name evidence="3" type="ORF">GEV01_23550</name>
</gene>
<feature type="signal peptide" evidence="1">
    <location>
        <begin position="1"/>
        <end position="25"/>
    </location>
</feature>